<dbReference type="AlphaFoldDB" id="A0A9K3JRJ1"/>
<dbReference type="CDD" id="cd09272">
    <property type="entry name" value="RNase_HI_RT_Ty1"/>
    <property type="match status" value="1"/>
</dbReference>
<dbReference type="EC" id="2.7.7.49" evidence="1"/>
<dbReference type="SUPFAM" id="SSF56672">
    <property type="entry name" value="DNA/RNA polymerases"/>
    <property type="match status" value="1"/>
</dbReference>
<dbReference type="EMBL" id="MNCJ02000317">
    <property type="protein sequence ID" value="KAF5819693.1"/>
    <property type="molecule type" value="Genomic_DNA"/>
</dbReference>
<dbReference type="PANTHER" id="PTHR11439">
    <property type="entry name" value="GAG-POL-RELATED RETROTRANSPOSON"/>
    <property type="match status" value="1"/>
</dbReference>
<keyword evidence="1" id="KW-0548">Nucleotidyltransferase</keyword>
<organism evidence="1 2">
    <name type="scientific">Helianthus annuus</name>
    <name type="common">Common sunflower</name>
    <dbReference type="NCBI Taxonomy" id="4232"/>
    <lineage>
        <taxon>Eukaryota</taxon>
        <taxon>Viridiplantae</taxon>
        <taxon>Streptophyta</taxon>
        <taxon>Embryophyta</taxon>
        <taxon>Tracheophyta</taxon>
        <taxon>Spermatophyta</taxon>
        <taxon>Magnoliopsida</taxon>
        <taxon>eudicotyledons</taxon>
        <taxon>Gunneridae</taxon>
        <taxon>Pentapetalae</taxon>
        <taxon>asterids</taxon>
        <taxon>campanulids</taxon>
        <taxon>Asterales</taxon>
        <taxon>Asteraceae</taxon>
        <taxon>Asteroideae</taxon>
        <taxon>Heliantheae alliance</taxon>
        <taxon>Heliantheae</taxon>
        <taxon>Helianthus</taxon>
    </lineage>
</organism>
<protein>
    <submittedName>
        <fullName evidence="1">RNA-directed DNA polymerase</fullName>
        <ecNumber evidence="1">2.7.7.49</ecNumber>
    </submittedName>
</protein>
<accession>A0A9K3JRJ1</accession>
<comment type="caution">
    <text evidence="1">The sequence shown here is derived from an EMBL/GenBank/DDBJ whole genome shotgun (WGS) entry which is preliminary data.</text>
</comment>
<proteinExistence type="predicted"/>
<dbReference type="Proteomes" id="UP000215914">
    <property type="component" value="Unassembled WGS sequence"/>
</dbReference>
<evidence type="ECO:0000313" key="1">
    <source>
        <dbReference type="EMBL" id="KAF5819693.1"/>
    </source>
</evidence>
<sequence length="260" mass="28931">MMVNHGLHMEDGADLADKERYQRMVGKLIYLSHTRPDIAYAVGVVSQFMHQPQASHMEAVLRIVRYLKGTAGHGILFKSNGHLEIQAYTDADWAGDKGTRRSTSGYFTMVGGNLVTWRSKKQKVVALSSAEAEFRGVARGLAEILWIRKLLTEIGFPPTTATKIMCDNKAAIQISENPVQHDRTKHVEVDRHFIKEKLEEGIIEIPYIASKDQLADILTKEVNGNAFSSCLSKLSVCDPTTQLEGECRKGEKIDCRGACV</sequence>
<dbReference type="Gramene" id="mRNA:HanXRQr2_Chr02g0080461">
    <property type="protein sequence ID" value="CDS:HanXRQr2_Chr02g0080461.1"/>
    <property type="gene ID" value="HanXRQr2_Chr02g0080461"/>
</dbReference>
<reference evidence="1" key="1">
    <citation type="journal article" date="2017" name="Nature">
        <title>The sunflower genome provides insights into oil metabolism, flowering and Asterid evolution.</title>
        <authorList>
            <person name="Badouin H."/>
            <person name="Gouzy J."/>
            <person name="Grassa C.J."/>
            <person name="Murat F."/>
            <person name="Staton S.E."/>
            <person name="Cottret L."/>
            <person name="Lelandais-Briere C."/>
            <person name="Owens G.L."/>
            <person name="Carrere S."/>
            <person name="Mayjonade B."/>
            <person name="Legrand L."/>
            <person name="Gill N."/>
            <person name="Kane N.C."/>
            <person name="Bowers J.E."/>
            <person name="Hubner S."/>
            <person name="Bellec A."/>
            <person name="Berard A."/>
            <person name="Berges H."/>
            <person name="Blanchet N."/>
            <person name="Boniface M.C."/>
            <person name="Brunel D."/>
            <person name="Catrice O."/>
            <person name="Chaidir N."/>
            <person name="Claudel C."/>
            <person name="Donnadieu C."/>
            <person name="Faraut T."/>
            <person name="Fievet G."/>
            <person name="Helmstetter N."/>
            <person name="King M."/>
            <person name="Knapp S.J."/>
            <person name="Lai Z."/>
            <person name="Le Paslier M.C."/>
            <person name="Lippi Y."/>
            <person name="Lorenzon L."/>
            <person name="Mandel J.R."/>
            <person name="Marage G."/>
            <person name="Marchand G."/>
            <person name="Marquand E."/>
            <person name="Bret-Mestries E."/>
            <person name="Morien E."/>
            <person name="Nambeesan S."/>
            <person name="Nguyen T."/>
            <person name="Pegot-Espagnet P."/>
            <person name="Pouilly N."/>
            <person name="Raftis F."/>
            <person name="Sallet E."/>
            <person name="Schiex T."/>
            <person name="Thomas J."/>
            <person name="Vandecasteele C."/>
            <person name="Vares D."/>
            <person name="Vear F."/>
            <person name="Vautrin S."/>
            <person name="Crespi M."/>
            <person name="Mangin B."/>
            <person name="Burke J.M."/>
            <person name="Salse J."/>
            <person name="Munos S."/>
            <person name="Vincourt P."/>
            <person name="Rieseberg L.H."/>
            <person name="Langlade N.B."/>
        </authorList>
    </citation>
    <scope>NUCLEOTIDE SEQUENCE</scope>
    <source>
        <tissue evidence="1">Leaves</tissue>
    </source>
</reference>
<gene>
    <name evidence="1" type="ORF">HanXRQr2_Chr02g0080461</name>
</gene>
<dbReference type="PANTHER" id="PTHR11439:SF467">
    <property type="entry name" value="INTEGRASE CATALYTIC DOMAIN-CONTAINING PROTEIN"/>
    <property type="match status" value="1"/>
</dbReference>
<keyword evidence="1" id="KW-0808">Transferase</keyword>
<keyword evidence="2" id="KW-1185">Reference proteome</keyword>
<reference evidence="1" key="2">
    <citation type="submission" date="2020-06" db="EMBL/GenBank/DDBJ databases">
        <title>Helianthus annuus Genome sequencing and assembly Release 2.</title>
        <authorList>
            <person name="Gouzy J."/>
            <person name="Langlade N."/>
            <person name="Munos S."/>
        </authorList>
    </citation>
    <scope>NUCLEOTIDE SEQUENCE</scope>
    <source>
        <tissue evidence="1">Leaves</tissue>
    </source>
</reference>
<dbReference type="InterPro" id="IPR043502">
    <property type="entry name" value="DNA/RNA_pol_sf"/>
</dbReference>
<keyword evidence="1" id="KW-0695">RNA-directed DNA polymerase</keyword>
<name>A0A9K3JRJ1_HELAN</name>
<dbReference type="GO" id="GO:0003964">
    <property type="term" value="F:RNA-directed DNA polymerase activity"/>
    <property type="evidence" value="ECO:0007669"/>
    <property type="project" value="UniProtKB-KW"/>
</dbReference>
<evidence type="ECO:0000313" key="2">
    <source>
        <dbReference type="Proteomes" id="UP000215914"/>
    </source>
</evidence>